<sequence length="120" mass="14189">MLHTNQNETISVLDGKFLDSNGKIDISYFTGEVKNYVINCSSTVYLYHWLVDDRRHPIHSIAWQALTECVDMELKYDGLRCTSAHLKKWFEIHGLDYKEVMKPLITQLTDEREEYMEENK</sequence>
<organism evidence="1 2">
    <name type="scientific">Blautia obeum</name>
    <dbReference type="NCBI Taxonomy" id="40520"/>
    <lineage>
        <taxon>Bacteria</taxon>
        <taxon>Bacillati</taxon>
        <taxon>Bacillota</taxon>
        <taxon>Clostridia</taxon>
        <taxon>Lachnospirales</taxon>
        <taxon>Lachnospiraceae</taxon>
        <taxon>Blautia</taxon>
    </lineage>
</organism>
<dbReference type="Proteomes" id="UP000284220">
    <property type="component" value="Unassembled WGS sequence"/>
</dbReference>
<evidence type="ECO:0000313" key="2">
    <source>
        <dbReference type="Proteomes" id="UP000284220"/>
    </source>
</evidence>
<name>A0A414SK57_9FIRM</name>
<dbReference type="RefSeq" id="WP_118197286.1">
    <property type="nucleotide sequence ID" value="NZ_QRHZ01000001.1"/>
</dbReference>
<evidence type="ECO:0000313" key="1">
    <source>
        <dbReference type="EMBL" id="RHG19964.1"/>
    </source>
</evidence>
<dbReference type="AlphaFoldDB" id="A0A414SK57"/>
<gene>
    <name evidence="1" type="ORF">DW272_01815</name>
</gene>
<proteinExistence type="predicted"/>
<reference evidence="1 2" key="1">
    <citation type="submission" date="2018-08" db="EMBL/GenBank/DDBJ databases">
        <title>A genome reference for cultivated species of the human gut microbiota.</title>
        <authorList>
            <person name="Zou Y."/>
            <person name="Xue W."/>
            <person name="Luo G."/>
        </authorList>
    </citation>
    <scope>NUCLEOTIDE SEQUENCE [LARGE SCALE GENOMIC DNA]</scope>
    <source>
        <strain evidence="1 2">AM22-9LB</strain>
    </source>
</reference>
<dbReference type="EMBL" id="QRHZ01000001">
    <property type="protein sequence ID" value="RHG19964.1"/>
    <property type="molecule type" value="Genomic_DNA"/>
</dbReference>
<protein>
    <submittedName>
        <fullName evidence="1">Uncharacterized protein</fullName>
    </submittedName>
</protein>
<comment type="caution">
    <text evidence="1">The sequence shown here is derived from an EMBL/GenBank/DDBJ whole genome shotgun (WGS) entry which is preliminary data.</text>
</comment>
<accession>A0A414SK57</accession>